<keyword evidence="2" id="KW-0472">Membrane</keyword>
<keyword evidence="1" id="KW-0175">Coiled coil</keyword>
<gene>
    <name evidence="3" type="ORF">CJ030_MR8G028350</name>
</gene>
<keyword evidence="2" id="KW-0812">Transmembrane</keyword>
<keyword evidence="4" id="KW-1185">Reference proteome</keyword>
<evidence type="ECO:0000313" key="4">
    <source>
        <dbReference type="Proteomes" id="UP000516437"/>
    </source>
</evidence>
<organism evidence="3 4">
    <name type="scientific">Morella rubra</name>
    <name type="common">Chinese bayberry</name>
    <dbReference type="NCBI Taxonomy" id="262757"/>
    <lineage>
        <taxon>Eukaryota</taxon>
        <taxon>Viridiplantae</taxon>
        <taxon>Streptophyta</taxon>
        <taxon>Embryophyta</taxon>
        <taxon>Tracheophyta</taxon>
        <taxon>Spermatophyta</taxon>
        <taxon>Magnoliopsida</taxon>
        <taxon>eudicotyledons</taxon>
        <taxon>Gunneridae</taxon>
        <taxon>Pentapetalae</taxon>
        <taxon>rosids</taxon>
        <taxon>fabids</taxon>
        <taxon>Fagales</taxon>
        <taxon>Myricaceae</taxon>
        <taxon>Morella</taxon>
    </lineage>
</organism>
<name>A0A6A1UUX9_9ROSI</name>
<proteinExistence type="predicted"/>
<protein>
    <submittedName>
        <fullName evidence="3">Uncharacterized protein</fullName>
    </submittedName>
</protein>
<reference evidence="3 4" key="1">
    <citation type="journal article" date="2019" name="Plant Biotechnol. J.">
        <title>The red bayberry genome and genetic basis of sex determination.</title>
        <authorList>
            <person name="Jia H.M."/>
            <person name="Jia H.J."/>
            <person name="Cai Q.L."/>
            <person name="Wang Y."/>
            <person name="Zhao H.B."/>
            <person name="Yang W.F."/>
            <person name="Wang G.Y."/>
            <person name="Li Y.H."/>
            <person name="Zhan D.L."/>
            <person name="Shen Y.T."/>
            <person name="Niu Q.F."/>
            <person name="Chang L."/>
            <person name="Qiu J."/>
            <person name="Zhao L."/>
            <person name="Xie H.B."/>
            <person name="Fu W.Y."/>
            <person name="Jin J."/>
            <person name="Li X.W."/>
            <person name="Jiao Y."/>
            <person name="Zhou C.C."/>
            <person name="Tu T."/>
            <person name="Chai C.Y."/>
            <person name="Gao J.L."/>
            <person name="Fan L.J."/>
            <person name="van de Weg E."/>
            <person name="Wang J.Y."/>
            <person name="Gao Z.S."/>
        </authorList>
    </citation>
    <scope>NUCLEOTIDE SEQUENCE [LARGE SCALE GENOMIC DNA]</scope>
    <source>
        <tissue evidence="3">Leaves</tissue>
    </source>
</reference>
<accession>A0A6A1UUX9</accession>
<dbReference type="AlphaFoldDB" id="A0A6A1UUX9"/>
<dbReference type="Proteomes" id="UP000516437">
    <property type="component" value="Chromosome 8"/>
</dbReference>
<feature type="coiled-coil region" evidence="1">
    <location>
        <begin position="45"/>
        <end position="77"/>
    </location>
</feature>
<feature type="transmembrane region" description="Helical" evidence="2">
    <location>
        <begin position="78"/>
        <end position="102"/>
    </location>
</feature>
<keyword evidence="2" id="KW-1133">Transmembrane helix</keyword>
<dbReference type="EMBL" id="RXIC02000026">
    <property type="protein sequence ID" value="KAB1204071.1"/>
    <property type="molecule type" value="Genomic_DNA"/>
</dbReference>
<dbReference type="OrthoDB" id="1304155at2759"/>
<comment type="caution">
    <text evidence="3">The sequence shown here is derived from an EMBL/GenBank/DDBJ whole genome shotgun (WGS) entry which is preliminary data.</text>
</comment>
<evidence type="ECO:0000256" key="1">
    <source>
        <dbReference type="SAM" id="Coils"/>
    </source>
</evidence>
<evidence type="ECO:0000313" key="3">
    <source>
        <dbReference type="EMBL" id="KAB1204071.1"/>
    </source>
</evidence>
<sequence length="107" mass="12433">MRIEGLEMETKHEALKSKMLIRCAKAAFLLSALKSFPNLSMNSTTDDQDEEEEMVRREIEELKMELARERLKNKKMKLCGLMEMVLQVAVVLSLSTFFFMFARAQSH</sequence>
<evidence type="ECO:0000256" key="2">
    <source>
        <dbReference type="SAM" id="Phobius"/>
    </source>
</evidence>